<feature type="compositionally biased region" description="Basic and acidic residues" evidence="11">
    <location>
        <begin position="261"/>
        <end position="271"/>
    </location>
</feature>
<dbReference type="InterPro" id="IPR055141">
    <property type="entry name" value="TADA2A_B-like_dom"/>
</dbReference>
<evidence type="ECO:0000259" key="12">
    <source>
        <dbReference type="PROSITE" id="PS50090"/>
    </source>
</evidence>
<keyword evidence="3 10" id="KW-0863">Zinc-finger</keyword>
<evidence type="ECO:0000256" key="5">
    <source>
        <dbReference type="ARBA" id="ARBA00023015"/>
    </source>
</evidence>
<dbReference type="SMART" id="SM00291">
    <property type="entry name" value="ZnF_ZZ"/>
    <property type="match status" value="1"/>
</dbReference>
<dbReference type="PANTHER" id="PTHR12374:SF81">
    <property type="entry name" value="TRANSCRIPTIONAL ADAPTER ADA2B"/>
    <property type="match status" value="1"/>
</dbReference>
<feature type="domain" description="Myb-like" evidence="12">
    <location>
        <begin position="108"/>
        <end position="151"/>
    </location>
</feature>
<feature type="compositionally biased region" description="Basic and acidic residues" evidence="11">
    <location>
        <begin position="428"/>
        <end position="442"/>
    </location>
</feature>
<dbReference type="InterPro" id="IPR016827">
    <property type="entry name" value="Ada2/TADA2"/>
</dbReference>
<dbReference type="PROSITE" id="PS01357">
    <property type="entry name" value="ZF_ZZ_1"/>
    <property type="match status" value="1"/>
</dbReference>
<evidence type="ECO:0000256" key="9">
    <source>
        <dbReference type="PIRNR" id="PIRNR025024"/>
    </source>
</evidence>
<dbReference type="GO" id="GO:0003682">
    <property type="term" value="F:chromatin binding"/>
    <property type="evidence" value="ECO:0007669"/>
    <property type="project" value="TreeGrafter"/>
</dbReference>
<dbReference type="InterPro" id="IPR000433">
    <property type="entry name" value="Znf_ZZ"/>
</dbReference>
<dbReference type="Pfam" id="PF22941">
    <property type="entry name" value="TADA2A-like_3rd"/>
    <property type="match status" value="1"/>
</dbReference>
<reference evidence="16" key="1">
    <citation type="journal article" date="2020" name="bioRxiv">
        <title>Hybrid origin of Populus tomentosa Carr. identified through genome sequencing and phylogenomic analysis.</title>
        <authorList>
            <person name="An X."/>
            <person name="Gao K."/>
            <person name="Chen Z."/>
            <person name="Li J."/>
            <person name="Yang X."/>
            <person name="Yang X."/>
            <person name="Zhou J."/>
            <person name="Guo T."/>
            <person name="Zhao T."/>
            <person name="Huang S."/>
            <person name="Miao D."/>
            <person name="Khan W.U."/>
            <person name="Rao P."/>
            <person name="Ye M."/>
            <person name="Lei B."/>
            <person name="Liao W."/>
            <person name="Wang J."/>
            <person name="Ji L."/>
            <person name="Li Y."/>
            <person name="Guo B."/>
            <person name="Mustafa N.S."/>
            <person name="Li S."/>
            <person name="Yun Q."/>
            <person name="Keller S.R."/>
            <person name="Mao J."/>
            <person name="Zhang R."/>
            <person name="Strauss S.H."/>
        </authorList>
    </citation>
    <scope>NUCLEOTIDE SEQUENCE</scope>
    <source>
        <strain evidence="16">GM15</strain>
        <tissue evidence="16">Leaf</tissue>
    </source>
</reference>
<evidence type="ECO:0000256" key="6">
    <source>
        <dbReference type="ARBA" id="ARBA00023125"/>
    </source>
</evidence>
<dbReference type="Pfam" id="PF00249">
    <property type="entry name" value="Myb_DNA-binding"/>
    <property type="match status" value="1"/>
</dbReference>
<feature type="region of interest" description="Disordered" evidence="11">
    <location>
        <begin position="428"/>
        <end position="478"/>
    </location>
</feature>
<dbReference type="InterPro" id="IPR041983">
    <property type="entry name" value="ADA2-like_ZZ"/>
</dbReference>
<evidence type="ECO:0000313" key="16">
    <source>
        <dbReference type="EMBL" id="KAG6768966.1"/>
    </source>
</evidence>
<comment type="subcellular location">
    <subcellularLocation>
        <location evidence="1 9">Nucleus</location>
    </subcellularLocation>
</comment>
<dbReference type="GO" id="GO:0008270">
    <property type="term" value="F:zinc ion binding"/>
    <property type="evidence" value="ECO:0007669"/>
    <property type="project" value="UniProtKB-KW"/>
</dbReference>
<dbReference type="FunFam" id="1.10.10.60:FF:000115">
    <property type="entry name" value="Transcriptional adapter 2"/>
    <property type="match status" value="1"/>
</dbReference>
<proteinExistence type="predicted"/>
<feature type="compositionally biased region" description="Polar residues" evidence="11">
    <location>
        <begin position="469"/>
        <end position="478"/>
    </location>
</feature>
<dbReference type="PIRSF" id="PIRSF025024">
    <property type="entry name" value="Transcriptional_adaptor_2"/>
    <property type="match status" value="1"/>
</dbReference>
<keyword evidence="5 9" id="KW-0805">Transcription regulation</keyword>
<keyword evidence="8 9" id="KW-0539">Nucleus</keyword>
<evidence type="ECO:0000256" key="2">
    <source>
        <dbReference type="ARBA" id="ARBA00022723"/>
    </source>
</evidence>
<dbReference type="GO" id="GO:0003713">
    <property type="term" value="F:transcription coactivator activity"/>
    <property type="evidence" value="ECO:0007669"/>
    <property type="project" value="TreeGrafter"/>
</dbReference>
<dbReference type="PROSITE" id="PS51293">
    <property type="entry name" value="SANT"/>
    <property type="match status" value="1"/>
</dbReference>
<feature type="region of interest" description="Disordered" evidence="11">
    <location>
        <begin position="200"/>
        <end position="291"/>
    </location>
</feature>
<dbReference type="GO" id="GO:0006338">
    <property type="term" value="P:chromatin remodeling"/>
    <property type="evidence" value="ECO:0007669"/>
    <property type="project" value="TreeGrafter"/>
</dbReference>
<dbReference type="PROSITE" id="PS50090">
    <property type="entry name" value="MYB_LIKE"/>
    <property type="match status" value="1"/>
</dbReference>
<feature type="region of interest" description="Disordered" evidence="11">
    <location>
        <begin position="1"/>
        <end position="41"/>
    </location>
</feature>
<organism evidence="16 17">
    <name type="scientific">Populus tomentosa</name>
    <name type="common">Chinese white poplar</name>
    <dbReference type="NCBI Taxonomy" id="118781"/>
    <lineage>
        <taxon>Eukaryota</taxon>
        <taxon>Viridiplantae</taxon>
        <taxon>Streptophyta</taxon>
        <taxon>Embryophyta</taxon>
        <taxon>Tracheophyta</taxon>
        <taxon>Spermatophyta</taxon>
        <taxon>Magnoliopsida</taxon>
        <taxon>eudicotyledons</taxon>
        <taxon>Gunneridae</taxon>
        <taxon>Pentapetalae</taxon>
        <taxon>rosids</taxon>
        <taxon>fabids</taxon>
        <taxon>Malpighiales</taxon>
        <taxon>Salicaceae</taxon>
        <taxon>Saliceae</taxon>
        <taxon>Populus</taxon>
    </lineage>
</organism>
<dbReference type="GO" id="GO:0003677">
    <property type="term" value="F:DNA binding"/>
    <property type="evidence" value="ECO:0007669"/>
    <property type="project" value="UniProtKB-KW"/>
</dbReference>
<dbReference type="CDD" id="cd02335">
    <property type="entry name" value="ZZ_ADA2"/>
    <property type="match status" value="1"/>
</dbReference>
<accession>A0A8X8CMY6</accession>
<dbReference type="InterPro" id="IPR001005">
    <property type="entry name" value="SANT/Myb"/>
</dbReference>
<dbReference type="OrthoDB" id="270417at2759"/>
<dbReference type="PANTHER" id="PTHR12374">
    <property type="entry name" value="TRANSCRIPTIONAL ADAPTOR 2 ADA2 -RELATED"/>
    <property type="match status" value="1"/>
</dbReference>
<keyword evidence="6" id="KW-0238">DNA-binding</keyword>
<keyword evidence="17" id="KW-1185">Reference proteome</keyword>
<dbReference type="PROSITE" id="PS50135">
    <property type="entry name" value="ZF_ZZ_2"/>
    <property type="match status" value="1"/>
</dbReference>
<dbReference type="SMART" id="SM00717">
    <property type="entry name" value="SANT"/>
    <property type="match status" value="1"/>
</dbReference>
<keyword evidence="7 9" id="KW-0804">Transcription</keyword>
<feature type="domain" description="ZZ-type" evidence="13">
    <location>
        <begin position="45"/>
        <end position="101"/>
    </location>
</feature>
<dbReference type="FunFam" id="3.30.60.90:FF:000013">
    <property type="entry name" value="Transcriptional adapter"/>
    <property type="match status" value="1"/>
</dbReference>
<protein>
    <recommendedName>
        <fullName evidence="9">Transcriptional adapter</fullName>
    </recommendedName>
</protein>
<feature type="domain" description="SANT" evidence="14">
    <location>
        <begin position="103"/>
        <end position="155"/>
    </location>
</feature>
<evidence type="ECO:0000256" key="7">
    <source>
        <dbReference type="ARBA" id="ARBA00023163"/>
    </source>
</evidence>
<feature type="domain" description="HTH myb-type" evidence="15">
    <location>
        <begin position="108"/>
        <end position="155"/>
    </location>
</feature>
<dbReference type="GO" id="GO:0005634">
    <property type="term" value="C:nucleus"/>
    <property type="evidence" value="ECO:0007669"/>
    <property type="project" value="UniProtKB-SubCell"/>
</dbReference>
<evidence type="ECO:0000259" key="14">
    <source>
        <dbReference type="PROSITE" id="PS51293"/>
    </source>
</evidence>
<evidence type="ECO:0000256" key="8">
    <source>
        <dbReference type="ARBA" id="ARBA00023242"/>
    </source>
</evidence>
<sequence length="641" mass="72074">MGRSRGNFHSNDEDPTQRSRRKKNAASGDNSESLLAGQGSGDGKRALYHCNYCNKDITGKTRIKCAMCPDFDLCLECFSVGAEVTPHKSNHPYRVMDNLSFPLICPDWNADEEILLLEGIEMYGLGNWAEIAEHVGTKSKDTCIDHYNTVYMQSQYFPLPDMSLVVGKNRKELLAMAKGYSEDKKGAAMLGDLTLKEESPFSPSRVKVEEMHKGGSSGRLSTLNSEVESAGRPATTNSAATAANKKASSIARVKDGPSVVKVEDPQVDRNAKGKKPNSSGNEGPSLMELSGYNPKRQEFDPEYDNDAEQLLAEMEFKDTDTEEERELKLRVLHIYSKRLDERKRRKDFILERNLLQPSPLEKDLTPEERALCRRYDPFMRFHSKEEHEELLQVVVEEHRMLKRIEELKEAQAAGCRTAAEADRYLEQKRKKEAEENSSRLKDNALVGPSNHGAPNAFIPSESVRKDSSTRPVGQGSASYANGLDTTGFYETQLLSETVSIKSLVGSFSSLTFVNNARSGSLSRTNNKHLIAEHSSFLKLNGKRIVQRCHALSLRLHCEFPSIMSFGLPLRLLTLMRRQEKHLCREIHLPPPVYLKMQEVMTKEIFSGNITKKLDAHPLFKIEASKVDRVYDMLVKKGIAQP</sequence>
<evidence type="ECO:0000256" key="4">
    <source>
        <dbReference type="ARBA" id="ARBA00022833"/>
    </source>
</evidence>
<name>A0A8X8CMY6_POPTO</name>
<dbReference type="GO" id="GO:0006357">
    <property type="term" value="P:regulation of transcription by RNA polymerase II"/>
    <property type="evidence" value="ECO:0007669"/>
    <property type="project" value="TreeGrafter"/>
</dbReference>
<dbReference type="PROSITE" id="PS51294">
    <property type="entry name" value="HTH_MYB"/>
    <property type="match status" value="1"/>
</dbReference>
<evidence type="ECO:0000256" key="10">
    <source>
        <dbReference type="PROSITE-ProRule" id="PRU00228"/>
    </source>
</evidence>
<evidence type="ECO:0000259" key="15">
    <source>
        <dbReference type="PROSITE" id="PS51294"/>
    </source>
</evidence>
<dbReference type="CDD" id="cd00167">
    <property type="entry name" value="SANT"/>
    <property type="match status" value="1"/>
</dbReference>
<keyword evidence="2" id="KW-0479">Metal-binding</keyword>
<dbReference type="Proteomes" id="UP000886885">
    <property type="component" value="Chromosome 6D"/>
</dbReference>
<dbReference type="InterPro" id="IPR017930">
    <property type="entry name" value="Myb_dom"/>
</dbReference>
<feature type="compositionally biased region" description="Low complexity" evidence="11">
    <location>
        <begin position="234"/>
        <end position="249"/>
    </location>
</feature>
<comment type="caution">
    <text evidence="16">The sequence shown here is derived from an EMBL/GenBank/DDBJ whole genome shotgun (WGS) entry which is preliminary data.</text>
</comment>
<dbReference type="AlphaFoldDB" id="A0A8X8CMY6"/>
<gene>
    <name evidence="16" type="ORF">POTOM_024580</name>
</gene>
<dbReference type="EMBL" id="JAAWWB010000012">
    <property type="protein sequence ID" value="KAG6768966.1"/>
    <property type="molecule type" value="Genomic_DNA"/>
</dbReference>
<evidence type="ECO:0000259" key="13">
    <source>
        <dbReference type="PROSITE" id="PS50135"/>
    </source>
</evidence>
<evidence type="ECO:0000313" key="17">
    <source>
        <dbReference type="Proteomes" id="UP000886885"/>
    </source>
</evidence>
<dbReference type="Pfam" id="PF25299">
    <property type="entry name" value="ZZ_ADA2"/>
    <property type="match status" value="1"/>
</dbReference>
<evidence type="ECO:0000256" key="11">
    <source>
        <dbReference type="SAM" id="MobiDB-lite"/>
    </source>
</evidence>
<evidence type="ECO:0000256" key="1">
    <source>
        <dbReference type="ARBA" id="ARBA00004123"/>
    </source>
</evidence>
<feature type="compositionally biased region" description="Polar residues" evidence="11">
    <location>
        <begin position="218"/>
        <end position="227"/>
    </location>
</feature>
<keyword evidence="4" id="KW-0862">Zinc</keyword>
<dbReference type="FunFam" id="1.10.10.10:FF:000087">
    <property type="entry name" value="Transcriptional adapter 2"/>
    <property type="match status" value="1"/>
</dbReference>
<evidence type="ECO:0000256" key="3">
    <source>
        <dbReference type="ARBA" id="ARBA00022771"/>
    </source>
</evidence>
<dbReference type="InterPro" id="IPR017884">
    <property type="entry name" value="SANT_dom"/>
</dbReference>